<comment type="caution">
    <text evidence="2">The sequence shown here is derived from an EMBL/GenBank/DDBJ whole genome shotgun (WGS) entry which is preliminary data.</text>
</comment>
<feature type="domain" description="Fe2OG dioxygenase" evidence="1">
    <location>
        <begin position="102"/>
        <end position="197"/>
    </location>
</feature>
<dbReference type="InterPro" id="IPR037151">
    <property type="entry name" value="AlkB-like_sf"/>
</dbReference>
<proteinExistence type="predicted"/>
<keyword evidence="3" id="KW-1185">Reference proteome</keyword>
<dbReference type="Proteomes" id="UP000006755">
    <property type="component" value="Unassembled WGS sequence"/>
</dbReference>
<dbReference type="STRING" id="745411.B3C1_11072"/>
<accession>K2JPG5</accession>
<dbReference type="RefSeq" id="WP_008484877.1">
    <property type="nucleotide sequence ID" value="NZ_AMRI01000014.1"/>
</dbReference>
<gene>
    <name evidence="2" type="ORF">B3C1_11072</name>
</gene>
<dbReference type="Gene3D" id="2.60.120.590">
    <property type="entry name" value="Alpha-ketoglutarate-dependent dioxygenase AlkB-like"/>
    <property type="match status" value="1"/>
</dbReference>
<dbReference type="InterPro" id="IPR027450">
    <property type="entry name" value="AlkB-like"/>
</dbReference>
<dbReference type="PANTHER" id="PTHR31212:SF4">
    <property type="entry name" value="ALPHA-KETOGLUTARATE-DEPENDENT DIOXYGENASE ALKB HOMOLOG 3"/>
    <property type="match status" value="1"/>
</dbReference>
<dbReference type="GO" id="GO:0006307">
    <property type="term" value="P:DNA alkylation repair"/>
    <property type="evidence" value="ECO:0007669"/>
    <property type="project" value="InterPro"/>
</dbReference>
<organism evidence="2 3">
    <name type="scientific">Gallaecimonas xiamenensis 3-C-1</name>
    <dbReference type="NCBI Taxonomy" id="745411"/>
    <lineage>
        <taxon>Bacteria</taxon>
        <taxon>Pseudomonadati</taxon>
        <taxon>Pseudomonadota</taxon>
        <taxon>Gammaproteobacteria</taxon>
        <taxon>Enterobacterales</taxon>
        <taxon>Gallaecimonadaceae</taxon>
        <taxon>Gallaecimonas</taxon>
    </lineage>
</organism>
<dbReference type="InterPro" id="IPR032854">
    <property type="entry name" value="ALKBH3"/>
</dbReference>
<reference evidence="2 3" key="1">
    <citation type="journal article" date="2012" name="J. Bacteriol.">
        <title>Genome Sequence of Gallaecimonas xiamenensis Type Strain 3-C-1.</title>
        <authorList>
            <person name="Lai Q."/>
            <person name="Wang L."/>
            <person name="Wang W."/>
            <person name="Shao Z."/>
        </authorList>
    </citation>
    <scope>NUCLEOTIDE SEQUENCE [LARGE SCALE GENOMIC DNA]</scope>
    <source>
        <strain evidence="2 3">3-C-1</strain>
    </source>
</reference>
<dbReference type="PROSITE" id="PS51471">
    <property type="entry name" value="FE2OG_OXY"/>
    <property type="match status" value="1"/>
</dbReference>
<dbReference type="GO" id="GO:0051213">
    <property type="term" value="F:dioxygenase activity"/>
    <property type="evidence" value="ECO:0007669"/>
    <property type="project" value="InterPro"/>
</dbReference>
<dbReference type="Pfam" id="PF13532">
    <property type="entry name" value="2OG-FeII_Oxy_2"/>
    <property type="match status" value="1"/>
</dbReference>
<dbReference type="InterPro" id="IPR005123">
    <property type="entry name" value="Oxoglu/Fe-dep_dioxygenase_dom"/>
</dbReference>
<dbReference type="AlphaFoldDB" id="K2JPG5"/>
<evidence type="ECO:0000313" key="2">
    <source>
        <dbReference type="EMBL" id="EKE72369.1"/>
    </source>
</evidence>
<protein>
    <submittedName>
        <fullName evidence="2">2OG-Fe(II) oxygenase</fullName>
    </submittedName>
</protein>
<evidence type="ECO:0000313" key="3">
    <source>
        <dbReference type="Proteomes" id="UP000006755"/>
    </source>
</evidence>
<dbReference type="PATRIC" id="fig|745411.4.peg.2175"/>
<dbReference type="EMBL" id="AMRI01000014">
    <property type="protein sequence ID" value="EKE72369.1"/>
    <property type="molecule type" value="Genomic_DNA"/>
</dbReference>
<dbReference type="PANTHER" id="PTHR31212">
    <property type="entry name" value="ALPHA-KETOGLUTARATE-DEPENDENT DIOXYGENASE ALKB HOMOLOG 3"/>
    <property type="match status" value="1"/>
</dbReference>
<sequence length="203" mass="22623">MHFDTLGRSVQQCLAPDQLALWPAVLDQAEAECLYGQLKEQLNWTQPELTVFGKSHPIPRMQAWVGDPEAHYTYSSRPFAPAPWHPLLQGLAQQLSAFFKQPFNSVLANYYRDGKDHMGWHSDDEPELGPVIAMISLGAQRDLAFRPRGPGASFKVALPSGSLLLMGPGLQQGWQHGLPNRARVTGGRISLTFRQVKALRERA</sequence>
<evidence type="ECO:0000259" key="1">
    <source>
        <dbReference type="PROSITE" id="PS51471"/>
    </source>
</evidence>
<dbReference type="SUPFAM" id="SSF51197">
    <property type="entry name" value="Clavaminate synthase-like"/>
    <property type="match status" value="1"/>
</dbReference>
<dbReference type="eggNOG" id="COG3145">
    <property type="taxonomic scope" value="Bacteria"/>
</dbReference>
<name>K2JPG5_9GAMM</name>